<keyword evidence="7" id="KW-1185">Reference proteome</keyword>
<dbReference type="Gene3D" id="3.30.565.10">
    <property type="entry name" value="Histidine kinase-like ATPase, C-terminal domain"/>
    <property type="match status" value="1"/>
</dbReference>
<feature type="domain" description="DNA mismatch repair protein S5" evidence="5">
    <location>
        <begin position="217"/>
        <end position="361"/>
    </location>
</feature>
<dbReference type="InterPro" id="IPR014721">
    <property type="entry name" value="Ribsml_uS5_D2-typ_fold_subgr"/>
</dbReference>
<dbReference type="PROSITE" id="PS00058">
    <property type="entry name" value="DNA_MISMATCH_REPAIR_1"/>
    <property type="match status" value="1"/>
</dbReference>
<sequence length="1099" mass="120131">MATIKPIEGRSVHQIQSGQVIVDLNSVCKELVENSLDAGATSVEVRFKNNGLDAIEIQDNGSGIAPEDYDTIALKHYTSKLSTYDDLSSLNTFGFRGEALSSLCALSKFHIITARASDGAKGTKLEFEQSGKLKSTSVVAAKQGTTVVVESLFHNLPVRRKELEKSIKREYNKVLQLLHAYACISVGVKFSVSSQMPKGKKTVAFSTNTNPNTKENIANVYGAKTLLALVPLNLKFELAPSNRSSATQILQSQTTQGSSGSRTVQIVGHISRPVVGEGRQTPDRQMFFVNSRPCALPQVAKAFNEVYRTYNVTQSAFIFADIKLDTNAYDVNVSPDKRTIMLHDQTALLESLKEALADLFDHHDQSVPQSQLMVKRTPSLATSKALLGQQQGNTEYVPEDRDESDQDSSSPVSEKPRTEFIKASLIERFAGRDAEERPPPRPAQQRTQSASTVNVNLPDETDNFSAIGSVDSQSRAESTTRPASDRNSESPLFEPQRGLSLVPDGAQQVSQTVHNLNSRHSSLQAVPTARDDEGGEEVVSAIKQTPQKHLSQSTIQNAFDRMRPMRTPTQQATITVGNTTTVSTVGNSGESRAAKRARIHTPKYGLNGTPLSQTPKRPLFMQSLRGFAAPGTQMMDSDDDDEDLEQDVESSMPVGVARSPSPVKRRIREFDGPRPDDFAESSSMPGPGDNLRERDSLDAGLTRAEPVIDEDSSDGEYIDEGEKKAREEARIAKSIAEAEEAAARPTEVNLKRADKLTKVSHKKYQTMHLERAVNTKISSIKKQVHALTIALEEAESKAETKTGSDGLESNTQLPTEDAEERLSLTVSKSDFMNMRIIGQFNLGFILTVRPPTSSSPSAEIFIVDQHASDEKYNFERLSASTILVPQRLVHPHPLELTAVEEEIILNHEASLAANGFKVDMDVSGEKPVGQRAALTSLPMSKDVTFTPKDLEELLALILDNPPPVASSTSPLSTPSSSPLSPSLPSTRRSVPPPQSTSAIPSYTPRPSKIRKLLASRACRSSVMVGKTLKTTQMENIVRHMGSMDKPWSCPHGRPTMRHMVGLGKWESWSEGDGLSGLGEVGMGVDWGDWVKREKGMEED</sequence>
<feature type="region of interest" description="Disordered" evidence="3">
    <location>
        <begin position="630"/>
        <end position="694"/>
    </location>
</feature>
<evidence type="ECO:0000259" key="5">
    <source>
        <dbReference type="SMART" id="SM01340"/>
    </source>
</evidence>
<feature type="region of interest" description="Disordered" evidence="3">
    <location>
        <begin position="796"/>
        <end position="820"/>
    </location>
</feature>
<reference evidence="6" key="1">
    <citation type="submission" date="2023-01" db="EMBL/GenBank/DDBJ databases">
        <authorList>
            <person name="Van Ghelder C."/>
            <person name="Rancurel C."/>
        </authorList>
    </citation>
    <scope>NUCLEOTIDE SEQUENCE</scope>
    <source>
        <strain evidence="6">CNCM I-4278</strain>
    </source>
</reference>
<feature type="compositionally biased region" description="Basic and acidic residues" evidence="3">
    <location>
        <begin position="668"/>
        <end position="677"/>
    </location>
</feature>
<name>A0A9W4U0M5_9PLEO</name>
<proteinExistence type="inferred from homology"/>
<dbReference type="SMART" id="SM01340">
    <property type="entry name" value="DNA_mis_repair"/>
    <property type="match status" value="1"/>
</dbReference>
<feature type="compositionally biased region" description="Polar residues" evidence="3">
    <location>
        <begin position="463"/>
        <end position="482"/>
    </location>
</feature>
<dbReference type="EMBL" id="CAOQHR010000001">
    <property type="protein sequence ID" value="CAI6232332.1"/>
    <property type="molecule type" value="Genomic_DNA"/>
</dbReference>
<evidence type="ECO:0000313" key="7">
    <source>
        <dbReference type="Proteomes" id="UP001152607"/>
    </source>
</evidence>
<feature type="compositionally biased region" description="Polar residues" evidence="3">
    <location>
        <begin position="803"/>
        <end position="814"/>
    </location>
</feature>
<dbReference type="SUPFAM" id="SSF118116">
    <property type="entry name" value="DNA mismatch repair protein MutL"/>
    <property type="match status" value="1"/>
</dbReference>
<evidence type="ECO:0000256" key="2">
    <source>
        <dbReference type="ARBA" id="ARBA00022763"/>
    </source>
</evidence>
<dbReference type="InterPro" id="IPR037198">
    <property type="entry name" value="MutL_C_sf"/>
</dbReference>
<dbReference type="Gene3D" id="3.30.230.10">
    <property type="match status" value="1"/>
</dbReference>
<dbReference type="CDD" id="cd16926">
    <property type="entry name" value="HATPase_MutL-MLH-PMS-like"/>
    <property type="match status" value="1"/>
</dbReference>
<dbReference type="InterPro" id="IPR013507">
    <property type="entry name" value="DNA_mismatch_S5_2-like"/>
</dbReference>
<gene>
    <name evidence="6" type="ORF">PDIGIT_LOCUS265</name>
</gene>
<dbReference type="GO" id="GO:0032389">
    <property type="term" value="C:MutLalpha complex"/>
    <property type="evidence" value="ECO:0007669"/>
    <property type="project" value="TreeGrafter"/>
</dbReference>
<dbReference type="GO" id="GO:0030983">
    <property type="term" value="F:mismatched DNA binding"/>
    <property type="evidence" value="ECO:0007669"/>
    <property type="project" value="InterPro"/>
</dbReference>
<feature type="compositionally biased region" description="Basic and acidic residues" evidence="3">
    <location>
        <begin position="429"/>
        <end position="439"/>
    </location>
</feature>
<dbReference type="SMART" id="SM00853">
    <property type="entry name" value="MutL_C"/>
    <property type="match status" value="1"/>
</dbReference>
<dbReference type="GO" id="GO:0140664">
    <property type="term" value="F:ATP-dependent DNA damage sensor activity"/>
    <property type="evidence" value="ECO:0007669"/>
    <property type="project" value="InterPro"/>
</dbReference>
<keyword evidence="2" id="KW-0227">DNA damage</keyword>
<evidence type="ECO:0000256" key="3">
    <source>
        <dbReference type="SAM" id="MobiDB-lite"/>
    </source>
</evidence>
<feature type="region of interest" description="Disordered" evidence="3">
    <location>
        <begin position="964"/>
        <end position="1006"/>
    </location>
</feature>
<dbReference type="SUPFAM" id="SSF54211">
    <property type="entry name" value="Ribosomal protein S5 domain 2-like"/>
    <property type="match status" value="1"/>
</dbReference>
<dbReference type="Pfam" id="PF08676">
    <property type="entry name" value="MutL_C"/>
    <property type="match status" value="1"/>
</dbReference>
<comment type="similarity">
    <text evidence="1">Belongs to the DNA mismatch repair MutL/HexB family.</text>
</comment>
<dbReference type="InterPro" id="IPR014790">
    <property type="entry name" value="MutL_C"/>
</dbReference>
<evidence type="ECO:0000259" key="4">
    <source>
        <dbReference type="SMART" id="SM00853"/>
    </source>
</evidence>
<dbReference type="FunFam" id="3.30.230.10:FF:000120">
    <property type="entry name" value="Mismatch repair endonuclease PMS2"/>
    <property type="match status" value="1"/>
</dbReference>
<dbReference type="Proteomes" id="UP001152607">
    <property type="component" value="Unassembled WGS sequence"/>
</dbReference>
<dbReference type="InterPro" id="IPR038973">
    <property type="entry name" value="MutL/Mlh/Pms-like"/>
</dbReference>
<dbReference type="Pfam" id="PF01119">
    <property type="entry name" value="DNA_mis_repair"/>
    <property type="match status" value="1"/>
</dbReference>
<dbReference type="InterPro" id="IPR014762">
    <property type="entry name" value="DNA_mismatch_repair_CS"/>
</dbReference>
<evidence type="ECO:0000256" key="1">
    <source>
        <dbReference type="ARBA" id="ARBA00006082"/>
    </source>
</evidence>
<dbReference type="InterPro" id="IPR036890">
    <property type="entry name" value="HATPase_C_sf"/>
</dbReference>
<dbReference type="PANTHER" id="PTHR10073:SF52">
    <property type="entry name" value="MISMATCH REPAIR ENDONUCLEASE PMS2"/>
    <property type="match status" value="1"/>
</dbReference>
<dbReference type="InterPro" id="IPR002099">
    <property type="entry name" value="MutL/Mlh/PMS"/>
</dbReference>
<dbReference type="InterPro" id="IPR020568">
    <property type="entry name" value="Ribosomal_Su5_D2-typ_SF"/>
</dbReference>
<dbReference type="GO" id="GO:0016887">
    <property type="term" value="F:ATP hydrolysis activity"/>
    <property type="evidence" value="ECO:0007669"/>
    <property type="project" value="InterPro"/>
</dbReference>
<feature type="region of interest" description="Disordered" evidence="3">
    <location>
        <begin position="384"/>
        <end position="499"/>
    </location>
</feature>
<dbReference type="OrthoDB" id="10263226at2759"/>
<dbReference type="FunFam" id="3.30.565.10:FF:000014">
    <property type="entry name" value="Mismatch repair endonuclease pms1, putative"/>
    <property type="match status" value="1"/>
</dbReference>
<evidence type="ECO:0000313" key="6">
    <source>
        <dbReference type="EMBL" id="CAI6232332.1"/>
    </source>
</evidence>
<dbReference type="SUPFAM" id="SSF55874">
    <property type="entry name" value="ATPase domain of HSP90 chaperone/DNA topoisomerase II/histidine kinase"/>
    <property type="match status" value="1"/>
</dbReference>
<dbReference type="NCBIfam" id="TIGR00585">
    <property type="entry name" value="mutl"/>
    <property type="match status" value="1"/>
</dbReference>
<accession>A0A9W4U0M5</accession>
<dbReference type="InterPro" id="IPR042120">
    <property type="entry name" value="MutL_C_dimsub"/>
</dbReference>
<dbReference type="GO" id="GO:0061982">
    <property type="term" value="P:meiosis I cell cycle process"/>
    <property type="evidence" value="ECO:0007669"/>
    <property type="project" value="UniProtKB-ARBA"/>
</dbReference>
<dbReference type="PANTHER" id="PTHR10073">
    <property type="entry name" value="DNA MISMATCH REPAIR PROTEIN MLH, PMS, MUTL"/>
    <property type="match status" value="1"/>
</dbReference>
<dbReference type="GO" id="GO:0006298">
    <property type="term" value="P:mismatch repair"/>
    <property type="evidence" value="ECO:0007669"/>
    <property type="project" value="InterPro"/>
</dbReference>
<dbReference type="GO" id="GO:0005524">
    <property type="term" value="F:ATP binding"/>
    <property type="evidence" value="ECO:0007669"/>
    <property type="project" value="InterPro"/>
</dbReference>
<comment type="caution">
    <text evidence="6">The sequence shown here is derived from an EMBL/GenBank/DDBJ whole genome shotgun (WGS) entry which is preliminary data.</text>
</comment>
<organism evidence="6 7">
    <name type="scientific">Periconia digitata</name>
    <dbReference type="NCBI Taxonomy" id="1303443"/>
    <lineage>
        <taxon>Eukaryota</taxon>
        <taxon>Fungi</taxon>
        <taxon>Dikarya</taxon>
        <taxon>Ascomycota</taxon>
        <taxon>Pezizomycotina</taxon>
        <taxon>Dothideomycetes</taxon>
        <taxon>Pleosporomycetidae</taxon>
        <taxon>Pleosporales</taxon>
        <taxon>Massarineae</taxon>
        <taxon>Periconiaceae</taxon>
        <taxon>Periconia</taxon>
    </lineage>
</organism>
<dbReference type="CDD" id="cd03484">
    <property type="entry name" value="MutL_Trans_hPMS_2_like"/>
    <property type="match status" value="1"/>
</dbReference>
<protein>
    <recommendedName>
        <fullName evidence="8">DNA mismatch repair protein MutL</fullName>
    </recommendedName>
</protein>
<feature type="compositionally biased region" description="Acidic residues" evidence="3">
    <location>
        <begin position="636"/>
        <end position="648"/>
    </location>
</feature>
<feature type="compositionally biased region" description="Low complexity" evidence="3">
    <location>
        <begin position="965"/>
        <end position="989"/>
    </location>
</feature>
<evidence type="ECO:0008006" key="8">
    <source>
        <dbReference type="Google" id="ProtNLM"/>
    </source>
</evidence>
<dbReference type="Gene3D" id="3.30.1540.20">
    <property type="entry name" value="MutL, C-terminal domain, dimerisation subdomain"/>
    <property type="match status" value="1"/>
</dbReference>
<dbReference type="AlphaFoldDB" id="A0A9W4U0M5"/>
<dbReference type="Pfam" id="PF13589">
    <property type="entry name" value="HATPase_c_3"/>
    <property type="match status" value="1"/>
</dbReference>
<feature type="domain" description="MutL C-terminal dimerisation" evidence="4">
    <location>
        <begin position="836"/>
        <end position="1028"/>
    </location>
</feature>